<feature type="signal peptide" evidence="2">
    <location>
        <begin position="1"/>
        <end position="21"/>
    </location>
</feature>
<keyword evidence="2" id="KW-0732">Signal</keyword>
<sequence>MKKLILVSLLFLLLVACQNQTNTEDAQQTIDSSTLNVTDKEAQQNEEISTSQEKEEIPPEYLDETSYNGDQLEIVKLMNARMRYLYEKDEVAYMSLVDPESPILGMGRYTVLKVTSMSDITIQEQKKLYQAVVMINELNENDEEYSNTMVFWKKKEDGDSAQWVIADID</sequence>
<protein>
    <recommendedName>
        <fullName evidence="5">Lipoprotein</fullName>
    </recommendedName>
</protein>
<feature type="region of interest" description="Disordered" evidence="1">
    <location>
        <begin position="25"/>
        <end position="63"/>
    </location>
</feature>
<comment type="caution">
    <text evidence="3">The sequence shown here is derived from an EMBL/GenBank/DDBJ whole genome shotgun (WGS) entry which is preliminary data.</text>
</comment>
<evidence type="ECO:0000313" key="3">
    <source>
        <dbReference type="EMBL" id="GAS80442.1"/>
    </source>
</evidence>
<reference evidence="3 4" key="1">
    <citation type="journal article" date="2016" name="Genome Announc.">
        <title>Draft Genome Sequence of Paenibacillus amylolyticus Heshi-A3, Isolated from Fermented Rice Bran in a Japanese Fermented Seafood Dish.</title>
        <authorList>
            <person name="Akuzawa S."/>
            <person name="Nagaoka J."/>
            <person name="Kanekatsu M."/>
            <person name="Kubota E."/>
            <person name="Ohtake R."/>
            <person name="Suzuki T."/>
            <person name="Kanesaki Y."/>
        </authorList>
    </citation>
    <scope>NUCLEOTIDE SEQUENCE [LARGE SCALE GENOMIC DNA]</scope>
    <source>
        <strain evidence="3 4">Heshi-A3</strain>
    </source>
</reference>
<organism evidence="3 4">
    <name type="scientific">Paenibacillus amylolyticus</name>
    <dbReference type="NCBI Taxonomy" id="1451"/>
    <lineage>
        <taxon>Bacteria</taxon>
        <taxon>Bacillati</taxon>
        <taxon>Bacillota</taxon>
        <taxon>Bacilli</taxon>
        <taxon>Bacillales</taxon>
        <taxon>Paenibacillaceae</taxon>
        <taxon>Paenibacillus</taxon>
    </lineage>
</organism>
<accession>A0A100VIH6</accession>
<proteinExistence type="predicted"/>
<evidence type="ECO:0000313" key="4">
    <source>
        <dbReference type="Proteomes" id="UP000069697"/>
    </source>
</evidence>
<feature type="compositionally biased region" description="Polar residues" evidence="1">
    <location>
        <begin position="25"/>
        <end position="37"/>
    </location>
</feature>
<evidence type="ECO:0000256" key="1">
    <source>
        <dbReference type="SAM" id="MobiDB-lite"/>
    </source>
</evidence>
<evidence type="ECO:0000256" key="2">
    <source>
        <dbReference type="SAM" id="SignalP"/>
    </source>
</evidence>
<feature type="chain" id="PRO_5039244607" description="Lipoprotein" evidence="2">
    <location>
        <begin position="22"/>
        <end position="169"/>
    </location>
</feature>
<dbReference type="Proteomes" id="UP000069697">
    <property type="component" value="Unassembled WGS sequence"/>
</dbReference>
<dbReference type="RefSeq" id="WP_062833327.1">
    <property type="nucleotide sequence ID" value="NZ_BCNV01000001.1"/>
</dbReference>
<gene>
    <name evidence="3" type="ORF">PAHA3_0512</name>
</gene>
<dbReference type="AlphaFoldDB" id="A0A100VIH6"/>
<dbReference type="PROSITE" id="PS51257">
    <property type="entry name" value="PROKAR_LIPOPROTEIN"/>
    <property type="match status" value="1"/>
</dbReference>
<name>A0A100VIH6_PAEAM</name>
<reference evidence="4" key="2">
    <citation type="submission" date="2016-01" db="EMBL/GenBank/DDBJ databases">
        <title>Draft Genome Sequence of Paenibacillus amylolyticus Heshi-A3 that Was Isolated from Fermented Rice Bran with Aging Salted Mackerel, Which Was Named Heshiko as Traditional Fermented Seafood in Japan.</title>
        <authorList>
            <person name="Akuzawa S."/>
            <person name="Nakagawa J."/>
            <person name="Kanekatsu T."/>
            <person name="Kubota E."/>
            <person name="Ohtake R."/>
            <person name="Suzuki T."/>
            <person name="Kanesaki Y."/>
        </authorList>
    </citation>
    <scope>NUCLEOTIDE SEQUENCE [LARGE SCALE GENOMIC DNA]</scope>
    <source>
        <strain evidence="4">Heshi-A3</strain>
    </source>
</reference>
<dbReference type="EMBL" id="BCNV01000001">
    <property type="protein sequence ID" value="GAS80442.1"/>
    <property type="molecule type" value="Genomic_DNA"/>
</dbReference>
<evidence type="ECO:0008006" key="5">
    <source>
        <dbReference type="Google" id="ProtNLM"/>
    </source>
</evidence>